<reference evidence="1 2" key="1">
    <citation type="submission" date="2018-08" db="EMBL/GenBank/DDBJ databases">
        <title>A genome reference for cultivated species of the human gut microbiota.</title>
        <authorList>
            <person name="Zou Y."/>
            <person name="Xue W."/>
            <person name="Luo G."/>
        </authorList>
    </citation>
    <scope>NUCLEOTIDE SEQUENCE [LARGE SCALE GENOMIC DNA]</scope>
    <source>
        <strain evidence="1 2">AF25-30LB</strain>
    </source>
</reference>
<name>A0A380Z5B9_PHOVU</name>
<dbReference type="EMBL" id="QRUD01000044">
    <property type="protein sequence ID" value="RGR37076.1"/>
    <property type="molecule type" value="Genomic_DNA"/>
</dbReference>
<accession>A0A380Z5B9</accession>
<gene>
    <name evidence="1" type="ORF">DWY53_14905</name>
</gene>
<sequence>MKHKYKSHKSIRKLKNKKHQILCSLKGNIRRCYSRNKNTRKKNSLSESRREIYLENYNAKRIIMGDSKKGYEFHTQLLLEYSSLYPGKFLDIKKEIYNFSRNTLLRMVLVLGQNYGLCRISDMEKKRFFSYKSELIDEMMHKIYNYIKRNKTLPYNVSYASQKTFLEFLKLIFSIRPELCHDKYNSYMAEIKTFDLLLAINEQKVTPYQPSIKEKDDLARMMYVGLYATNEFTNNNETLDLSEQMYYALTFFEFISSNFECEVIYKTFLNHFSINDWREYFLTIVGLNLVAFKQGLGFLDVKLNDPDHIFNANVLQKISLNEDAYIESDDDNRDIVVFRSRPLISMNDGKYLVYNKQLLNKRLYNSIYFDLLSYNLKYRKKSFNQFYKDTFVEKYLFDHSILECLDGRNLDKCFPLLQDIKKEDFINTKEEENQPDFYFREGDSAFIFECKAIKLNGDLKVKASVDDIIDELENKLSVKRWSLKDGVKQAIEKEKPEGVGQLVNHIVRLENFDFKWDTIDPKSISFYYPVLVLENSEIAQVPLSAIANEWYQKGINQNLKTSKDKCKPLIVMTIKTFFFYYDLFQKNGFKFYFDKFINKHIYYKDNSSFYYMDEFNDFDTWMRMNYTSHRDLYYKKKFEEIIEWKKQHQANKGI</sequence>
<dbReference type="AlphaFoldDB" id="A0A380Z5B9"/>
<protein>
    <submittedName>
        <fullName evidence="1">Uncharacterized protein</fullName>
    </submittedName>
</protein>
<comment type="caution">
    <text evidence="1">The sequence shown here is derived from an EMBL/GenBank/DDBJ whole genome shotgun (WGS) entry which is preliminary data.</text>
</comment>
<evidence type="ECO:0000313" key="1">
    <source>
        <dbReference type="EMBL" id="RGR37076.1"/>
    </source>
</evidence>
<organism evidence="1 2">
    <name type="scientific">Phocaeicola vulgatus</name>
    <name type="common">Bacteroides vulgatus</name>
    <dbReference type="NCBI Taxonomy" id="821"/>
    <lineage>
        <taxon>Bacteria</taxon>
        <taxon>Pseudomonadati</taxon>
        <taxon>Bacteroidota</taxon>
        <taxon>Bacteroidia</taxon>
        <taxon>Bacteroidales</taxon>
        <taxon>Bacteroidaceae</taxon>
        <taxon>Phocaeicola</taxon>
    </lineage>
</organism>
<dbReference type="RefSeq" id="WP_115648673.1">
    <property type="nucleotide sequence ID" value="NZ_JAJCNC010000028.1"/>
</dbReference>
<evidence type="ECO:0000313" key="2">
    <source>
        <dbReference type="Proteomes" id="UP000266497"/>
    </source>
</evidence>
<proteinExistence type="predicted"/>
<dbReference type="Proteomes" id="UP000266497">
    <property type="component" value="Unassembled WGS sequence"/>
</dbReference>